<comment type="caution">
    <text evidence="1">The sequence shown here is derived from an EMBL/GenBank/DDBJ whole genome shotgun (WGS) entry which is preliminary data.</text>
</comment>
<keyword evidence="2" id="KW-1185">Reference proteome</keyword>
<name>A0AAV3R3Q4_LITER</name>
<dbReference type="EMBL" id="BAABME010007488">
    <property type="protein sequence ID" value="GAA0171019.1"/>
    <property type="molecule type" value="Genomic_DNA"/>
</dbReference>
<protein>
    <submittedName>
        <fullName evidence="1">Uncharacterized protein</fullName>
    </submittedName>
</protein>
<dbReference type="AlphaFoldDB" id="A0AAV3R3Q4"/>
<organism evidence="1 2">
    <name type="scientific">Lithospermum erythrorhizon</name>
    <name type="common">Purple gromwell</name>
    <name type="synonym">Lithospermum officinale var. erythrorhizon</name>
    <dbReference type="NCBI Taxonomy" id="34254"/>
    <lineage>
        <taxon>Eukaryota</taxon>
        <taxon>Viridiplantae</taxon>
        <taxon>Streptophyta</taxon>
        <taxon>Embryophyta</taxon>
        <taxon>Tracheophyta</taxon>
        <taxon>Spermatophyta</taxon>
        <taxon>Magnoliopsida</taxon>
        <taxon>eudicotyledons</taxon>
        <taxon>Gunneridae</taxon>
        <taxon>Pentapetalae</taxon>
        <taxon>asterids</taxon>
        <taxon>lamiids</taxon>
        <taxon>Boraginales</taxon>
        <taxon>Boraginaceae</taxon>
        <taxon>Boraginoideae</taxon>
        <taxon>Lithospermeae</taxon>
        <taxon>Lithospermum</taxon>
    </lineage>
</organism>
<dbReference type="Proteomes" id="UP001454036">
    <property type="component" value="Unassembled WGS sequence"/>
</dbReference>
<proteinExistence type="predicted"/>
<sequence length="110" mass="12361">MWGCAPFLRQRFPCPFGYPPCLGLGLTWYNSGLLSFEWGWLPVSSRCGKSLLDMCFPSPFVSLLYRVWTSLGELSSKVEHEVIAQESVIARLEAEKDESALKVSSLDEIV</sequence>
<reference evidence="1 2" key="1">
    <citation type="submission" date="2024-01" db="EMBL/GenBank/DDBJ databases">
        <title>The complete chloroplast genome sequence of Lithospermum erythrorhizon: insights into the phylogenetic relationship among Boraginaceae species and the maternal lineages of purple gromwells.</title>
        <authorList>
            <person name="Okada T."/>
            <person name="Watanabe K."/>
        </authorList>
    </citation>
    <scope>NUCLEOTIDE SEQUENCE [LARGE SCALE GENOMIC DNA]</scope>
</reference>
<gene>
    <name evidence="1" type="ORF">LIER_25155</name>
</gene>
<evidence type="ECO:0000313" key="1">
    <source>
        <dbReference type="EMBL" id="GAA0171019.1"/>
    </source>
</evidence>
<evidence type="ECO:0000313" key="2">
    <source>
        <dbReference type="Proteomes" id="UP001454036"/>
    </source>
</evidence>
<accession>A0AAV3R3Q4</accession>